<feature type="compositionally biased region" description="Basic and acidic residues" evidence="1">
    <location>
        <begin position="1"/>
        <end position="11"/>
    </location>
</feature>
<evidence type="ECO:0000259" key="2">
    <source>
        <dbReference type="Pfam" id="PF00246"/>
    </source>
</evidence>
<dbReference type="Proteomes" id="UP000766904">
    <property type="component" value="Unassembled WGS sequence"/>
</dbReference>
<dbReference type="GO" id="GO:0008270">
    <property type="term" value="F:zinc ion binding"/>
    <property type="evidence" value="ECO:0007669"/>
    <property type="project" value="InterPro"/>
</dbReference>
<dbReference type="PROSITE" id="PS51318">
    <property type="entry name" value="TAT"/>
    <property type="match status" value="1"/>
</dbReference>
<proteinExistence type="predicted"/>
<dbReference type="GO" id="GO:0006508">
    <property type="term" value="P:proteolysis"/>
    <property type="evidence" value="ECO:0007669"/>
    <property type="project" value="InterPro"/>
</dbReference>
<dbReference type="InterPro" id="IPR000834">
    <property type="entry name" value="Peptidase_M14"/>
</dbReference>
<dbReference type="SUPFAM" id="SSF53187">
    <property type="entry name" value="Zn-dependent exopeptidases"/>
    <property type="match status" value="1"/>
</dbReference>
<evidence type="ECO:0000256" key="1">
    <source>
        <dbReference type="SAM" id="MobiDB-lite"/>
    </source>
</evidence>
<keyword evidence="4" id="KW-1185">Reference proteome</keyword>
<feature type="region of interest" description="Disordered" evidence="1">
    <location>
        <begin position="1"/>
        <end position="35"/>
    </location>
</feature>
<comment type="caution">
    <text evidence="3">The sequence shown here is derived from an EMBL/GenBank/DDBJ whole genome shotgun (WGS) entry which is preliminary data.</text>
</comment>
<gene>
    <name evidence="3" type="ORF">CV102_06790</name>
</gene>
<sequence>MSEYDPSHDEAEPNDADEQERNHAGHAHEIPDESAFEDVSIGRRQFGRLAAAVGAALTLPGNAVADLEDSAMTDEYEYVVNHTPDDYPVPTLIRFEDESGIDDLLGLDVDLEDDWILEDQSVAYAQLTTAQVEEVIDLPSTEELSYSPGSNPFWRLGEYPLGVFPAPHRAVDFIDYEQMISGMEHLESEHSDRLDFYALSDAENPHDVEFGQSPGHHNRITDREDPKDLHVAEITNDIDEIRGTEEFEERQKVMFEASIHGLERAGPEACYRFIERILTGREQEFERLLDDVVLIILSVNPDGWVARSPQYDSGWQVGGDGTGSPRVPAAPLHERGNAEVFDTNRQYPTIGWIDPVHHPGEPDEDRWAEDNPSDIVTTVPDAMGAVEHFRQYANLTHGADLHAMLWNSDFILGLINQIEYTQNEFHDLYEMNRVLEESLEEKLDNWEALADAQEAATDDFNTDALGFPVLPETAYDYSTIWDTIGYTITGGLIGFMGASEDRGGLDVTTMAFEMAYSHMVGGNVYNPELCEMWVTGYMESMRTMTEYALRDVDSTVATRSGESAEVAYVTTDELTRSSEELSFFEEEGSTAVNATDEELVVDAYETETTTLDVAEGLHTLSVHAHAEQDLADVVLQNPAGEEVRAYRPSERNGEAHHDFEPFVVREPEGGEWTLEVESLMEERPVHMDVQIGTLQSDTDHPDPRDALGFEQEAYEVTPLAFFEDYDDANDRIDAVALTPAEVADGAAADYDHLVVIHDDAGDDREAYADALDAFVEDDGNLVVTDTGLRLLAEMETAAGIDADDVVTETFGVAHVEEKEDHPLLTDTRPIQRMLWKVAPLGYPYAEDAPMTLIDADAFEESGGSVAGTTDGLVSAGSIFTDDEAWQGIHAVGGLLPPANQTELHPFGLKNHVLSFFGHTVFTNALGFEQVRIVDGEETMRIGDAEQGPIEGEEPEFTAEGDREDSGSVFTGGQTNRTELAVDVVEPDDESVLVRDTVPENWGVDEAYGDVEATTPAMNGGTHVYFGLDDSSGSYEELIHFAEAPDELLESNVYEFGPIAVSRDTDDDGTLTDREWIELEDTAREVTVVAEET</sequence>
<dbReference type="PROSITE" id="PS01165">
    <property type="entry name" value="COPPER_AMINE_OXID_2"/>
    <property type="match status" value="1"/>
</dbReference>
<dbReference type="InterPro" id="IPR049947">
    <property type="entry name" value="Cu_Am_Ox_Cu-bd"/>
</dbReference>
<dbReference type="Gene3D" id="3.40.630.10">
    <property type="entry name" value="Zn peptidases"/>
    <property type="match status" value="1"/>
</dbReference>
<evidence type="ECO:0000313" key="4">
    <source>
        <dbReference type="Proteomes" id="UP000766904"/>
    </source>
</evidence>
<protein>
    <submittedName>
        <fullName evidence="3">Peptidase M14</fullName>
    </submittedName>
</protein>
<evidence type="ECO:0000313" key="3">
    <source>
        <dbReference type="EMBL" id="TYL38995.1"/>
    </source>
</evidence>
<name>A0A8J8TSF4_9EURY</name>
<dbReference type="OrthoDB" id="202058at2157"/>
<dbReference type="InterPro" id="IPR006311">
    <property type="entry name" value="TAT_signal"/>
</dbReference>
<dbReference type="RefSeq" id="WP_148857131.1">
    <property type="nucleotide sequence ID" value="NZ_PHNJ01000003.1"/>
</dbReference>
<dbReference type="AlphaFoldDB" id="A0A8J8TSF4"/>
<feature type="region of interest" description="Disordered" evidence="1">
    <location>
        <begin position="945"/>
        <end position="972"/>
    </location>
</feature>
<dbReference type="Pfam" id="PF00246">
    <property type="entry name" value="Peptidase_M14"/>
    <property type="match status" value="1"/>
</dbReference>
<dbReference type="GO" id="GO:0004181">
    <property type="term" value="F:metallocarboxypeptidase activity"/>
    <property type="evidence" value="ECO:0007669"/>
    <property type="project" value="InterPro"/>
</dbReference>
<feature type="compositionally biased region" description="Basic and acidic residues" evidence="1">
    <location>
        <begin position="19"/>
        <end position="31"/>
    </location>
</feature>
<dbReference type="EMBL" id="PHNJ01000003">
    <property type="protein sequence ID" value="TYL38995.1"/>
    <property type="molecule type" value="Genomic_DNA"/>
</dbReference>
<feature type="domain" description="Peptidase M14" evidence="2">
    <location>
        <begin position="228"/>
        <end position="454"/>
    </location>
</feature>
<organism evidence="3 4">
    <name type="scientific">Natronococcus pandeyae</name>
    <dbReference type="NCBI Taxonomy" id="2055836"/>
    <lineage>
        <taxon>Archaea</taxon>
        <taxon>Methanobacteriati</taxon>
        <taxon>Methanobacteriota</taxon>
        <taxon>Stenosarchaea group</taxon>
        <taxon>Halobacteria</taxon>
        <taxon>Halobacteriales</taxon>
        <taxon>Natrialbaceae</taxon>
        <taxon>Natronococcus</taxon>
    </lineage>
</organism>
<reference evidence="3" key="1">
    <citation type="submission" date="2017-11" db="EMBL/GenBank/DDBJ databases">
        <authorList>
            <person name="Kajale S.C."/>
            <person name="Sharma A."/>
        </authorList>
    </citation>
    <scope>NUCLEOTIDE SEQUENCE</scope>
    <source>
        <strain evidence="3">LS1_42</strain>
    </source>
</reference>
<accession>A0A8J8TSF4</accession>